<dbReference type="InterPro" id="IPR041703">
    <property type="entry name" value="Rho_factor_ATP-bd"/>
</dbReference>
<dbReference type="Pfam" id="PF00006">
    <property type="entry name" value="ATP-synt_ab"/>
    <property type="match status" value="1"/>
</dbReference>
<feature type="compositionally biased region" description="Polar residues" evidence="12">
    <location>
        <begin position="178"/>
        <end position="187"/>
    </location>
</feature>
<dbReference type="NCBIfam" id="NF006886">
    <property type="entry name" value="PRK09376.1"/>
    <property type="match status" value="1"/>
</dbReference>
<organism evidence="14 15">
    <name type="scientific">Spirosoma arboris</name>
    <dbReference type="NCBI Taxonomy" id="2682092"/>
    <lineage>
        <taxon>Bacteria</taxon>
        <taxon>Pseudomonadati</taxon>
        <taxon>Bacteroidota</taxon>
        <taxon>Cytophagia</taxon>
        <taxon>Cytophagales</taxon>
        <taxon>Cytophagaceae</taxon>
        <taxon>Spirosoma</taxon>
    </lineage>
</organism>
<feature type="compositionally biased region" description="Basic and acidic residues" evidence="12">
    <location>
        <begin position="231"/>
        <end position="251"/>
    </location>
</feature>
<dbReference type="SMART" id="SM00357">
    <property type="entry name" value="CSP"/>
    <property type="match status" value="1"/>
</dbReference>
<evidence type="ECO:0000313" key="14">
    <source>
        <dbReference type="EMBL" id="MVM32648.1"/>
    </source>
</evidence>
<feature type="region of interest" description="Disordered" evidence="12">
    <location>
        <begin position="43"/>
        <end position="297"/>
    </location>
</feature>
<dbReference type="Pfam" id="PF07498">
    <property type="entry name" value="Rho_N"/>
    <property type="match status" value="1"/>
</dbReference>
<feature type="binding site" evidence="9">
    <location>
        <begin position="509"/>
        <end position="514"/>
    </location>
    <ligand>
        <name>ATP</name>
        <dbReference type="ChEBI" id="CHEBI:30616"/>
    </ligand>
</feature>
<dbReference type="SUPFAM" id="SSF50249">
    <property type="entry name" value="Nucleic acid-binding proteins"/>
    <property type="match status" value="1"/>
</dbReference>
<feature type="compositionally biased region" description="Low complexity" evidence="12">
    <location>
        <begin position="148"/>
        <end position="161"/>
    </location>
</feature>
<dbReference type="InterPro" id="IPR012340">
    <property type="entry name" value="NA-bd_OB-fold"/>
</dbReference>
<evidence type="ECO:0000256" key="9">
    <source>
        <dbReference type="HAMAP-Rule" id="MF_01884"/>
    </source>
</evidence>
<evidence type="ECO:0000313" key="15">
    <source>
        <dbReference type="Proteomes" id="UP000436006"/>
    </source>
</evidence>
<dbReference type="Gene3D" id="1.10.720.10">
    <property type="match status" value="1"/>
</dbReference>
<keyword evidence="1 9" id="KW-0806">Transcription termination</keyword>
<dbReference type="GO" id="GO:0005524">
    <property type="term" value="F:ATP binding"/>
    <property type="evidence" value="ECO:0007669"/>
    <property type="project" value="UniProtKB-UniRule"/>
</dbReference>
<evidence type="ECO:0000256" key="5">
    <source>
        <dbReference type="ARBA" id="ARBA00022840"/>
    </source>
</evidence>
<dbReference type="InterPro" id="IPR003593">
    <property type="entry name" value="AAA+_ATPase"/>
</dbReference>
<dbReference type="Gene3D" id="2.40.50.140">
    <property type="entry name" value="Nucleic acid-binding proteins"/>
    <property type="match status" value="1"/>
</dbReference>
<dbReference type="GO" id="GO:0008186">
    <property type="term" value="F:ATP-dependent activity, acting on RNA"/>
    <property type="evidence" value="ECO:0007669"/>
    <property type="project" value="UniProtKB-UniRule"/>
</dbReference>
<keyword evidence="8 9" id="KW-0804">Transcription</keyword>
<comment type="similarity">
    <text evidence="9 11">Belongs to the Rho family.</text>
</comment>
<dbReference type="GO" id="GO:0003723">
    <property type="term" value="F:RNA binding"/>
    <property type="evidence" value="ECO:0007669"/>
    <property type="project" value="UniProtKB-UniRule"/>
</dbReference>
<keyword evidence="7 9" id="KW-0805">Transcription regulation</keyword>
<dbReference type="PANTHER" id="PTHR46425:SF1">
    <property type="entry name" value="TRANSCRIPTION TERMINATION FACTOR RHO"/>
    <property type="match status" value="1"/>
</dbReference>
<dbReference type="Gene3D" id="3.40.50.300">
    <property type="entry name" value="P-loop containing nucleotide triphosphate hydrolases"/>
    <property type="match status" value="1"/>
</dbReference>
<comment type="caution">
    <text evidence="9">Lacks conserved residue(s) required for the propagation of feature annotation.</text>
</comment>
<keyword evidence="3 9" id="KW-0378">Hydrolase</keyword>
<keyword evidence="2 9" id="KW-0547">Nucleotide-binding</keyword>
<dbReference type="SUPFAM" id="SSF52540">
    <property type="entry name" value="P-loop containing nucleoside triphosphate hydrolases"/>
    <property type="match status" value="1"/>
</dbReference>
<dbReference type="SUPFAM" id="SSF68912">
    <property type="entry name" value="Rho N-terminal domain-like"/>
    <property type="match status" value="1"/>
</dbReference>
<feature type="domain" description="Rho RNA-BD" evidence="13">
    <location>
        <begin position="378"/>
        <end position="454"/>
    </location>
</feature>
<dbReference type="SMART" id="SM00382">
    <property type="entry name" value="AAA"/>
    <property type="match status" value="1"/>
</dbReference>
<dbReference type="CDD" id="cd04459">
    <property type="entry name" value="Rho_CSD"/>
    <property type="match status" value="1"/>
</dbReference>
<keyword evidence="6 9" id="KW-0694">RNA-binding</keyword>
<comment type="subunit">
    <text evidence="9">Homohexamer. The homohexamer assembles into an open ring structure.</text>
</comment>
<evidence type="ECO:0000256" key="11">
    <source>
        <dbReference type="PROSITE-ProRule" id="PRU01203"/>
    </source>
</evidence>
<dbReference type="GO" id="GO:0005829">
    <property type="term" value="C:cytosol"/>
    <property type="evidence" value="ECO:0007669"/>
    <property type="project" value="UniProtKB-ARBA"/>
</dbReference>
<evidence type="ECO:0000256" key="4">
    <source>
        <dbReference type="ARBA" id="ARBA00022806"/>
    </source>
</evidence>
<feature type="region of interest" description="Disordered" evidence="12">
    <location>
        <begin position="325"/>
        <end position="358"/>
    </location>
</feature>
<evidence type="ECO:0000256" key="12">
    <source>
        <dbReference type="SAM" id="MobiDB-lite"/>
    </source>
</evidence>
<dbReference type="GO" id="GO:0016787">
    <property type="term" value="F:hydrolase activity"/>
    <property type="evidence" value="ECO:0007669"/>
    <property type="project" value="UniProtKB-KW"/>
</dbReference>
<dbReference type="Pfam" id="PF07497">
    <property type="entry name" value="Rho_RNA_bind"/>
    <property type="match status" value="1"/>
</dbReference>
<keyword evidence="4 9" id="KW-0347">Helicase</keyword>
<dbReference type="InterPro" id="IPR011129">
    <property type="entry name" value="CSD"/>
</dbReference>
<feature type="binding site" evidence="9">
    <location>
        <begin position="497"/>
        <end position="502"/>
    </location>
    <ligand>
        <name>ATP</name>
        <dbReference type="ChEBI" id="CHEBI:30616"/>
    </ligand>
</feature>
<evidence type="ECO:0000256" key="8">
    <source>
        <dbReference type="ARBA" id="ARBA00023163"/>
    </source>
</evidence>
<feature type="compositionally biased region" description="Polar residues" evidence="12">
    <location>
        <begin position="325"/>
        <end position="352"/>
    </location>
</feature>
<dbReference type="InterPro" id="IPR011113">
    <property type="entry name" value="Rho_RNA-bd"/>
</dbReference>
<evidence type="ECO:0000256" key="1">
    <source>
        <dbReference type="ARBA" id="ARBA00022472"/>
    </source>
</evidence>
<dbReference type="GO" id="GO:0006353">
    <property type="term" value="P:DNA-templated transcription termination"/>
    <property type="evidence" value="ECO:0007669"/>
    <property type="project" value="UniProtKB-UniRule"/>
</dbReference>
<dbReference type="AlphaFoldDB" id="A0A7K1SG10"/>
<dbReference type="Proteomes" id="UP000436006">
    <property type="component" value="Unassembled WGS sequence"/>
</dbReference>
<evidence type="ECO:0000256" key="3">
    <source>
        <dbReference type="ARBA" id="ARBA00022801"/>
    </source>
</evidence>
<feature type="compositionally biased region" description="Polar residues" evidence="12">
    <location>
        <begin position="72"/>
        <end position="81"/>
    </location>
</feature>
<dbReference type="EC" id="3.6.4.-" evidence="9 10"/>
<evidence type="ECO:0000256" key="10">
    <source>
        <dbReference type="NCBIfam" id="TIGR00767"/>
    </source>
</evidence>
<comment type="function">
    <text evidence="9">Facilitates transcription termination by a mechanism that involves Rho binding to the nascent RNA, activation of Rho's RNA-dependent ATPase activity, and release of the mRNA from the DNA template.</text>
</comment>
<feature type="binding site" evidence="9">
    <location>
        <position position="540"/>
    </location>
    <ligand>
        <name>ATP</name>
        <dbReference type="ChEBI" id="CHEBI:30616"/>
    </ligand>
</feature>
<comment type="caution">
    <text evidence="14">The sequence shown here is derived from an EMBL/GenBank/DDBJ whole genome shotgun (WGS) entry which is preliminary data.</text>
</comment>
<dbReference type="RefSeq" id="WP_157587368.1">
    <property type="nucleotide sequence ID" value="NZ_WPIN01000008.1"/>
</dbReference>
<evidence type="ECO:0000256" key="2">
    <source>
        <dbReference type="ARBA" id="ARBA00022741"/>
    </source>
</evidence>
<gene>
    <name evidence="9" type="primary">rho</name>
    <name evidence="14" type="ORF">GO755_21585</name>
</gene>
<keyword evidence="5 9" id="KW-0067">ATP-binding</keyword>
<dbReference type="SMART" id="SM00959">
    <property type="entry name" value="Rho_N"/>
    <property type="match status" value="1"/>
</dbReference>
<dbReference type="CDD" id="cd01128">
    <property type="entry name" value="rho_factor_C"/>
    <property type="match status" value="1"/>
</dbReference>
<name>A0A7K1SG10_9BACT</name>
<dbReference type="InterPro" id="IPR000194">
    <property type="entry name" value="ATPase_F1/V1/A1_a/bsu_nucl-bd"/>
</dbReference>
<dbReference type="InterPro" id="IPR011112">
    <property type="entry name" value="Rho-like_N"/>
</dbReference>
<evidence type="ECO:0000259" key="13">
    <source>
        <dbReference type="PROSITE" id="PS51856"/>
    </source>
</evidence>
<feature type="compositionally biased region" description="Basic and acidic residues" evidence="12">
    <location>
        <begin position="189"/>
        <end position="198"/>
    </location>
</feature>
<evidence type="ECO:0000256" key="7">
    <source>
        <dbReference type="ARBA" id="ARBA00023015"/>
    </source>
</evidence>
<evidence type="ECO:0000256" key="6">
    <source>
        <dbReference type="ARBA" id="ARBA00022884"/>
    </source>
</evidence>
<dbReference type="InterPro" id="IPR027417">
    <property type="entry name" value="P-loop_NTPase"/>
</dbReference>
<protein>
    <recommendedName>
        <fullName evidence="9 10">Transcription termination factor Rho</fullName>
        <ecNumber evidence="9 10">3.6.4.-</ecNumber>
    </recommendedName>
    <alternativeName>
        <fullName evidence="9">ATP-dependent helicase Rho</fullName>
    </alternativeName>
</protein>
<feature type="compositionally biased region" description="Basic and acidic residues" evidence="12">
    <location>
        <begin position="260"/>
        <end position="273"/>
    </location>
</feature>
<dbReference type="HAMAP" id="MF_01884">
    <property type="entry name" value="Rho"/>
    <property type="match status" value="1"/>
</dbReference>
<dbReference type="GO" id="GO:0004386">
    <property type="term" value="F:helicase activity"/>
    <property type="evidence" value="ECO:0007669"/>
    <property type="project" value="UniProtKB-UniRule"/>
</dbReference>
<sequence length="746" mass="83705">MFKKEELDMKLLSELHPIAEQFGIRNIAKYTKEKLVYEIIKQQSERPGPEGAEEVTQAEGPPKRNGRKKTVAVTSTPTQESKPVEAVPTPASPNSPQSRQRIKRERTSPEPKTSTAAEEAEPTPTPIADSVLTPTPEISLAPTPEPIPVETAAVAETATPTDAPNVLPQPRETRESGQRNGQFNQPVRNRVENRRDSDEGNSSTERPFRQGVPRNDRDRNGRTDLNQQRNIRPDGQRDGRQRLDNNRDRNDNNQNSNGPRELRDNNQRRDQRPRTQRVVTDETALNYGGQTDDEFLTPTVVSDDNAANMQSVAEPVVSIADPAVETTTPTETQADQPAPTENTQAPQPQLNQPAREAQEYQNRIRRQYNQHIREFDGIIDNEGVLEIMQDGGYGFLRSADYNYLASPDDIYVSPSQIKLFGLKTGDTVRGAIRPPKEGEKYFALLRVSTVNGKTTEEIRDRIPFEYLTPLFPEEQLHLSNRPDNYSSRVLDLFAPIGKGQRGMIVAQPKTGKTVLLKEIANAITRNHPEVYLIVLLIDERPEEVTDMARSVNAEVISSTFDEQADRHVKVSSMVLEKAKRMVECGHDVVILLDSITRLARAYNTVVPSSGKILSGGVDANALHRPKRFFGAARNVENGGSLTIIATALIDTGSKMDEVIFEEFKGTGNMELQLDRKLANKRVYPAIDVMASGTRREDLLLDKETLQRVWILRKHMADMNPMESMDFLLGHMKGTRNNEEFLTSMNR</sequence>
<keyword evidence="15" id="KW-1185">Reference proteome</keyword>
<dbReference type="InterPro" id="IPR036269">
    <property type="entry name" value="Rho_N_sf"/>
</dbReference>
<dbReference type="EMBL" id="WPIN01000008">
    <property type="protein sequence ID" value="MVM32648.1"/>
    <property type="molecule type" value="Genomic_DNA"/>
</dbReference>
<dbReference type="PANTHER" id="PTHR46425">
    <property type="entry name" value="TRANSCRIPTION TERMINATION FACTOR RHO"/>
    <property type="match status" value="1"/>
</dbReference>
<dbReference type="NCBIfam" id="TIGR00767">
    <property type="entry name" value="rho"/>
    <property type="match status" value="1"/>
</dbReference>
<accession>A0A7K1SG10</accession>
<dbReference type="PROSITE" id="PS51856">
    <property type="entry name" value="RHO_RNA_BD"/>
    <property type="match status" value="1"/>
</dbReference>
<reference evidence="14 15" key="1">
    <citation type="submission" date="2019-12" db="EMBL/GenBank/DDBJ databases">
        <title>Spirosoma sp. HMF4905 genome sequencing and assembly.</title>
        <authorList>
            <person name="Kang H."/>
            <person name="Cha I."/>
            <person name="Kim H."/>
            <person name="Joh K."/>
        </authorList>
    </citation>
    <scope>NUCLEOTIDE SEQUENCE [LARGE SCALE GENOMIC DNA]</scope>
    <source>
        <strain evidence="14 15">HMF4905</strain>
    </source>
</reference>
<proteinExistence type="inferred from homology"/>
<dbReference type="InterPro" id="IPR004665">
    <property type="entry name" value="Term_rho"/>
</dbReference>